<keyword evidence="1" id="KW-0472">Membrane</keyword>
<evidence type="ECO:0000259" key="2">
    <source>
        <dbReference type="Pfam" id="PF07811"/>
    </source>
</evidence>
<feature type="domain" description="TadE-like" evidence="2">
    <location>
        <begin position="8"/>
        <end position="49"/>
    </location>
</feature>
<keyword evidence="1" id="KW-0812">Transmembrane</keyword>
<accession>A0ABX8SE32</accession>
<dbReference type="InterPro" id="IPR012495">
    <property type="entry name" value="TadE-like_dom"/>
</dbReference>
<dbReference type="Proteomes" id="UP000824504">
    <property type="component" value="Chromosome"/>
</dbReference>
<evidence type="ECO:0000313" key="3">
    <source>
        <dbReference type="EMBL" id="QXT61662.1"/>
    </source>
</evidence>
<evidence type="ECO:0000313" key="4">
    <source>
        <dbReference type="Proteomes" id="UP000824504"/>
    </source>
</evidence>
<reference evidence="3 4" key="1">
    <citation type="submission" date="2021-07" db="EMBL/GenBank/DDBJ databases">
        <title>complete genome sequencing of Tessaracoccus sp.J1M15.</title>
        <authorList>
            <person name="Bae J.-W."/>
            <person name="Kim D.-y."/>
        </authorList>
    </citation>
    <scope>NUCLEOTIDE SEQUENCE [LARGE SCALE GENOMIC DNA]</scope>
    <source>
        <strain evidence="3 4">J1M15</strain>
    </source>
</reference>
<protein>
    <submittedName>
        <fullName evidence="3">Pilus assembly protein</fullName>
    </submittedName>
</protein>
<name>A0ABX8SE32_9ACTN</name>
<proteinExistence type="predicted"/>
<organism evidence="3 4">
    <name type="scientific">Tessaracoccus palaemonis</name>
    <dbReference type="NCBI Taxonomy" id="2829499"/>
    <lineage>
        <taxon>Bacteria</taxon>
        <taxon>Bacillati</taxon>
        <taxon>Actinomycetota</taxon>
        <taxon>Actinomycetes</taxon>
        <taxon>Propionibacteriales</taxon>
        <taxon>Propionibacteriaceae</taxon>
        <taxon>Tessaracoccus</taxon>
    </lineage>
</organism>
<keyword evidence="4" id="KW-1185">Reference proteome</keyword>
<evidence type="ECO:0000256" key="1">
    <source>
        <dbReference type="SAM" id="Phobius"/>
    </source>
</evidence>
<dbReference type="EMBL" id="CP079216">
    <property type="protein sequence ID" value="QXT61662.1"/>
    <property type="molecule type" value="Genomic_DNA"/>
</dbReference>
<keyword evidence="1" id="KW-1133">Transmembrane helix</keyword>
<feature type="transmembrane region" description="Helical" evidence="1">
    <location>
        <begin position="15"/>
        <end position="35"/>
    </location>
</feature>
<dbReference type="Pfam" id="PF07811">
    <property type="entry name" value="TadE"/>
    <property type="match status" value="1"/>
</dbReference>
<gene>
    <name evidence="3" type="ORF">KDB89_07520</name>
</gene>
<sequence length="139" mass="14006">MRDERGLSASVETALILPAVVLFVGLLLTLARIAIADQHVEAAVAAAARAASLERSVAAAQTAAGEALERSLGERGIDCLSTGLTVDASGVARELGEFATVSVTATCTVGLGDVSLPFVPGSVRVAGSHDSPVDPLRGK</sequence>
<dbReference type="RefSeq" id="WP_219079808.1">
    <property type="nucleotide sequence ID" value="NZ_CP079216.1"/>
</dbReference>